<dbReference type="InterPro" id="IPR020536">
    <property type="entry name" value="ThiI_AANH"/>
</dbReference>
<dbReference type="GO" id="GO:0000049">
    <property type="term" value="F:tRNA binding"/>
    <property type="evidence" value="ECO:0007669"/>
    <property type="project" value="UniProtKB-UniRule"/>
</dbReference>
<dbReference type="AlphaFoldDB" id="N6VY86"/>
<dbReference type="SMART" id="SM00981">
    <property type="entry name" value="THUMP"/>
    <property type="match status" value="1"/>
</dbReference>
<dbReference type="SUPFAM" id="SSF52402">
    <property type="entry name" value="Adenine nucleotide alpha hydrolases-like"/>
    <property type="match status" value="1"/>
</dbReference>
<keyword evidence="3 9" id="KW-0820">tRNA-binding</keyword>
<dbReference type="GO" id="GO:0009228">
    <property type="term" value="P:thiamine biosynthetic process"/>
    <property type="evidence" value="ECO:0007669"/>
    <property type="project" value="UniProtKB-KW"/>
</dbReference>
<comment type="caution">
    <text evidence="11">The sequence shown here is derived from an EMBL/GenBank/DDBJ whole genome shotgun (WGS) entry which is preliminary data.</text>
</comment>
<dbReference type="EMBL" id="APMM01000028">
    <property type="protein sequence ID" value="ENN96067.1"/>
    <property type="molecule type" value="Genomic_DNA"/>
</dbReference>
<keyword evidence="7 9" id="KW-0694">RNA-binding</keyword>
<evidence type="ECO:0000256" key="1">
    <source>
        <dbReference type="ARBA" id="ARBA00004496"/>
    </source>
</evidence>
<dbReference type="STRING" id="1069083.GCA_000371805_00658"/>
<dbReference type="Gene3D" id="3.30.2130.30">
    <property type="match status" value="1"/>
</dbReference>
<feature type="binding site" evidence="9">
    <location>
        <begin position="186"/>
        <end position="187"/>
    </location>
    <ligand>
        <name>ATP</name>
        <dbReference type="ChEBI" id="CHEBI:30616"/>
    </ligand>
</feature>
<comment type="catalytic activity">
    <reaction evidence="9">
        <text>[ThiI sulfur-carrier protein]-S-sulfanyl-L-cysteine + a uridine in tRNA + 2 reduced [2Fe-2S]-[ferredoxin] + ATP + H(+) = [ThiI sulfur-carrier protein]-L-cysteine + a 4-thiouridine in tRNA + 2 oxidized [2Fe-2S]-[ferredoxin] + AMP + diphosphate</text>
        <dbReference type="Rhea" id="RHEA:24176"/>
        <dbReference type="Rhea" id="RHEA-COMP:10000"/>
        <dbReference type="Rhea" id="RHEA-COMP:10001"/>
        <dbReference type="Rhea" id="RHEA-COMP:13337"/>
        <dbReference type="Rhea" id="RHEA-COMP:13338"/>
        <dbReference type="Rhea" id="RHEA-COMP:13339"/>
        <dbReference type="Rhea" id="RHEA-COMP:13340"/>
        <dbReference type="ChEBI" id="CHEBI:15378"/>
        <dbReference type="ChEBI" id="CHEBI:29950"/>
        <dbReference type="ChEBI" id="CHEBI:30616"/>
        <dbReference type="ChEBI" id="CHEBI:33019"/>
        <dbReference type="ChEBI" id="CHEBI:33737"/>
        <dbReference type="ChEBI" id="CHEBI:33738"/>
        <dbReference type="ChEBI" id="CHEBI:61963"/>
        <dbReference type="ChEBI" id="CHEBI:65315"/>
        <dbReference type="ChEBI" id="CHEBI:136798"/>
        <dbReference type="ChEBI" id="CHEBI:456215"/>
        <dbReference type="EC" id="2.8.1.4"/>
    </reaction>
</comment>
<comment type="function">
    <text evidence="9">Catalyzes the ATP-dependent transfer of a sulfur to tRNA to produce 4-thiouridine in position 8 of tRNAs, which functions as a near-UV photosensor. Also catalyzes the transfer of sulfur to the sulfur carrier protein ThiS, forming ThiS-thiocarboxylate. This is a step in the synthesis of thiazole, in the thiamine biosynthesis pathway. The sulfur is donated as persulfide by IscS.</text>
</comment>
<reference evidence="11 12" key="1">
    <citation type="journal article" date="2013" name="Genome Announc.">
        <title>Draft Genome Sequence of a Highly Flagellated, Fast-Swimming Archaeon, Methanocaldococcus villosus Strain KIN24-T80 (DSM 22612).</title>
        <authorList>
            <person name="Thennarasu S."/>
            <person name="Polireddy D."/>
            <person name="Antony A."/>
            <person name="Yada M.R."/>
            <person name="Algarawi S."/>
            <person name="Sivakumar N."/>
        </authorList>
    </citation>
    <scope>NUCLEOTIDE SEQUENCE [LARGE SCALE GENOMIC DNA]</scope>
    <source>
        <strain evidence="11 12">KIN24-T80</strain>
    </source>
</reference>
<dbReference type="CDD" id="cd01712">
    <property type="entry name" value="PPase_ThiI"/>
    <property type="match status" value="1"/>
</dbReference>
<dbReference type="Pfam" id="PF22025">
    <property type="entry name" value="ThiI_fer"/>
    <property type="match status" value="1"/>
</dbReference>
<dbReference type="GO" id="GO:0004810">
    <property type="term" value="F:CCA tRNA nucleotidyltransferase activity"/>
    <property type="evidence" value="ECO:0007669"/>
    <property type="project" value="InterPro"/>
</dbReference>
<feature type="domain" description="THUMP" evidence="10">
    <location>
        <begin position="60"/>
        <end position="168"/>
    </location>
</feature>
<dbReference type="OrthoDB" id="372227at2157"/>
<keyword evidence="12" id="KW-1185">Reference proteome</keyword>
<dbReference type="GO" id="GO:0140741">
    <property type="term" value="F:tRNA-uracil-4 sulfurtransferase activity"/>
    <property type="evidence" value="ECO:0007669"/>
    <property type="project" value="UniProtKB-EC"/>
</dbReference>
<dbReference type="GO" id="GO:0005829">
    <property type="term" value="C:cytosol"/>
    <property type="evidence" value="ECO:0007669"/>
    <property type="project" value="TreeGrafter"/>
</dbReference>
<dbReference type="Gene3D" id="3.40.50.620">
    <property type="entry name" value="HUPs"/>
    <property type="match status" value="1"/>
</dbReference>
<evidence type="ECO:0000256" key="3">
    <source>
        <dbReference type="ARBA" id="ARBA00022555"/>
    </source>
</evidence>
<dbReference type="GO" id="GO:0002937">
    <property type="term" value="P:tRNA 4-thiouridine biosynthesis"/>
    <property type="evidence" value="ECO:0007669"/>
    <property type="project" value="TreeGrafter"/>
</dbReference>
<dbReference type="InterPro" id="IPR054173">
    <property type="entry name" value="ThiI_fer"/>
</dbReference>
<comment type="subcellular location">
    <subcellularLocation>
        <location evidence="1 9">Cytoplasm</location>
    </subcellularLocation>
</comment>
<dbReference type="PANTHER" id="PTHR43209:SF1">
    <property type="entry name" value="TRNA SULFURTRANSFERASE"/>
    <property type="match status" value="1"/>
</dbReference>
<evidence type="ECO:0000313" key="12">
    <source>
        <dbReference type="Proteomes" id="UP000053695"/>
    </source>
</evidence>
<evidence type="ECO:0000256" key="4">
    <source>
        <dbReference type="ARBA" id="ARBA00022679"/>
    </source>
</evidence>
<dbReference type="InterPro" id="IPR049961">
    <property type="entry name" value="ThiI_N"/>
</dbReference>
<comment type="similarity">
    <text evidence="9">Belongs to the ThiI family.</text>
</comment>
<sequence>MEILVRYGEIGLKSDIIRRNLEEILRKNIIKLLKKYDIDADVYILHRRLLVNVNTKDKEDEAIDLLRKVAGIVSYSPGYSCPLDIDEIINTAIQVMKKKMKDLGKEKIKFAVKTKRSNKQFPFNSVEVNKKVGEAIVEKFNLDVDLDNPDITLGIEILRDRAFIFTDKFEGIGGLPVGSQGRVLCLISDGIDSPVAAFLMAKRGCRLVLLHLKITEEALNKVRKIVEVLSDYDTELEFVVYDYKKDLEEIYKKLKEIKKESYTCIFCKKKMLKIAEKYAKYMECDAIVTGDCLGQVASQTLKNLRVISQGINYLILRPLIAFDKNETTELAKKIGTYDIAIEKEIKCPYLPKFPKTLSKIEEVEKIMKKANIS</sequence>
<dbReference type="GO" id="GO:0005524">
    <property type="term" value="F:ATP binding"/>
    <property type="evidence" value="ECO:0007669"/>
    <property type="project" value="UniProtKB-UniRule"/>
</dbReference>
<evidence type="ECO:0000256" key="6">
    <source>
        <dbReference type="ARBA" id="ARBA00022840"/>
    </source>
</evidence>
<dbReference type="Pfam" id="PF02568">
    <property type="entry name" value="ThiI"/>
    <property type="match status" value="1"/>
</dbReference>
<feature type="binding site" evidence="9">
    <location>
        <position position="299"/>
    </location>
    <ligand>
        <name>ATP</name>
        <dbReference type="ChEBI" id="CHEBI:30616"/>
    </ligand>
</feature>
<dbReference type="GO" id="GO:0052837">
    <property type="term" value="P:thiazole biosynthetic process"/>
    <property type="evidence" value="ECO:0007669"/>
    <property type="project" value="TreeGrafter"/>
</dbReference>
<organism evidence="11 12">
    <name type="scientific">Methanocaldococcus villosus KIN24-T80</name>
    <dbReference type="NCBI Taxonomy" id="1069083"/>
    <lineage>
        <taxon>Archaea</taxon>
        <taxon>Methanobacteriati</taxon>
        <taxon>Methanobacteriota</taxon>
        <taxon>Methanomada group</taxon>
        <taxon>Methanococci</taxon>
        <taxon>Methanococcales</taxon>
        <taxon>Methanocaldococcaceae</taxon>
        <taxon>Methanocaldococcus</taxon>
    </lineage>
</organism>
<dbReference type="InterPro" id="IPR003720">
    <property type="entry name" value="tRNA_STrfase"/>
</dbReference>
<evidence type="ECO:0000256" key="9">
    <source>
        <dbReference type="HAMAP-Rule" id="MF_00021"/>
    </source>
</evidence>
<dbReference type="GO" id="GO:0009229">
    <property type="term" value="P:thiamine diphosphate biosynthetic process"/>
    <property type="evidence" value="ECO:0007669"/>
    <property type="project" value="UniProtKB-UniRule"/>
</dbReference>
<evidence type="ECO:0000313" key="11">
    <source>
        <dbReference type="EMBL" id="ENN96067.1"/>
    </source>
</evidence>
<dbReference type="EC" id="2.8.1.4" evidence="9"/>
<keyword evidence="2 9" id="KW-0963">Cytoplasm</keyword>
<dbReference type="FunFam" id="3.40.50.620:FF:000053">
    <property type="entry name" value="Probable tRNA sulfurtransferase"/>
    <property type="match status" value="1"/>
</dbReference>
<proteinExistence type="inferred from homology"/>
<name>N6VY86_9EURY</name>
<feature type="binding site" evidence="9">
    <location>
        <position position="290"/>
    </location>
    <ligand>
        <name>ATP</name>
        <dbReference type="ChEBI" id="CHEBI:30616"/>
    </ligand>
</feature>
<dbReference type="PROSITE" id="PS51165">
    <property type="entry name" value="THUMP"/>
    <property type="match status" value="1"/>
</dbReference>
<comment type="pathway">
    <text evidence="9">Cofactor biosynthesis; thiamine diphosphate biosynthesis.</text>
</comment>
<comment type="catalytic activity">
    <reaction evidence="9">
        <text>[ThiS sulfur-carrier protein]-C-terminal Gly-Gly-AMP + S-sulfanyl-L-cysteinyl-[cysteine desulfurase] + AH2 = [ThiS sulfur-carrier protein]-C-terminal-Gly-aminoethanethioate + L-cysteinyl-[cysteine desulfurase] + A + AMP + 2 H(+)</text>
        <dbReference type="Rhea" id="RHEA:43340"/>
        <dbReference type="Rhea" id="RHEA-COMP:12157"/>
        <dbReference type="Rhea" id="RHEA-COMP:12158"/>
        <dbReference type="Rhea" id="RHEA-COMP:12910"/>
        <dbReference type="Rhea" id="RHEA-COMP:19908"/>
        <dbReference type="ChEBI" id="CHEBI:13193"/>
        <dbReference type="ChEBI" id="CHEBI:15378"/>
        <dbReference type="ChEBI" id="CHEBI:17499"/>
        <dbReference type="ChEBI" id="CHEBI:29950"/>
        <dbReference type="ChEBI" id="CHEBI:61963"/>
        <dbReference type="ChEBI" id="CHEBI:90618"/>
        <dbReference type="ChEBI" id="CHEBI:232372"/>
        <dbReference type="ChEBI" id="CHEBI:456215"/>
    </reaction>
</comment>
<dbReference type="PATRIC" id="fig|1069083.5.peg.848"/>
<gene>
    <name evidence="9" type="primary">thiI</name>
    <name evidence="11" type="ORF">J422_04328</name>
</gene>
<comment type="caution">
    <text evidence="9">Lacks conserved residue(s) required for the propagation of feature annotation.</text>
</comment>
<evidence type="ECO:0000256" key="5">
    <source>
        <dbReference type="ARBA" id="ARBA00022741"/>
    </source>
</evidence>
<dbReference type="InterPro" id="IPR050102">
    <property type="entry name" value="tRNA_sulfurtransferase_ThiI"/>
</dbReference>
<keyword evidence="4 9" id="KW-0808">Transferase</keyword>
<dbReference type="SUPFAM" id="SSF143437">
    <property type="entry name" value="THUMP domain-like"/>
    <property type="match status" value="1"/>
</dbReference>
<accession>N6VY86</accession>
<protein>
    <recommendedName>
        <fullName evidence="9">Probable tRNA sulfurtransferase</fullName>
        <ecNumber evidence="9">2.8.1.4</ecNumber>
    </recommendedName>
    <alternativeName>
        <fullName evidence="9">Sulfur carrier protein ThiS sulfurtransferase</fullName>
    </alternativeName>
    <alternativeName>
        <fullName evidence="9">Thiamine biosynthesis protein ThiI</fullName>
    </alternativeName>
    <alternativeName>
        <fullName evidence="9">tRNA 4-thiouridine synthase</fullName>
    </alternativeName>
</protein>
<evidence type="ECO:0000256" key="7">
    <source>
        <dbReference type="ARBA" id="ARBA00022884"/>
    </source>
</evidence>
<feature type="binding site" evidence="9">
    <location>
        <position position="268"/>
    </location>
    <ligand>
        <name>ATP</name>
        <dbReference type="ChEBI" id="CHEBI:30616"/>
    </ligand>
</feature>
<evidence type="ECO:0000256" key="8">
    <source>
        <dbReference type="ARBA" id="ARBA00022977"/>
    </source>
</evidence>
<dbReference type="PANTHER" id="PTHR43209">
    <property type="entry name" value="TRNA SULFURTRANSFERASE"/>
    <property type="match status" value="1"/>
</dbReference>
<dbReference type="InterPro" id="IPR014729">
    <property type="entry name" value="Rossmann-like_a/b/a_fold"/>
</dbReference>
<dbReference type="RefSeq" id="WP_004591764.1">
    <property type="nucleotide sequence ID" value="NZ_APMM01000028.1"/>
</dbReference>
<dbReference type="InterPro" id="IPR049962">
    <property type="entry name" value="THUMP_ThiI"/>
</dbReference>
<dbReference type="Pfam" id="PF02926">
    <property type="entry name" value="THUMP"/>
    <property type="match status" value="1"/>
</dbReference>
<keyword evidence="6 9" id="KW-0067">ATP-binding</keyword>
<keyword evidence="8 9" id="KW-0784">Thiamine biosynthesis</keyword>
<dbReference type="Proteomes" id="UP000053695">
    <property type="component" value="Unassembled WGS sequence"/>
</dbReference>
<dbReference type="NCBIfam" id="TIGR00342">
    <property type="entry name" value="tRNA uracil 4-sulfurtransferase ThiI"/>
    <property type="match status" value="1"/>
</dbReference>
<dbReference type="HAMAP" id="MF_00021">
    <property type="entry name" value="ThiI"/>
    <property type="match status" value="1"/>
</dbReference>
<dbReference type="UniPathway" id="UPA00060"/>
<evidence type="ECO:0000256" key="2">
    <source>
        <dbReference type="ARBA" id="ARBA00022490"/>
    </source>
</evidence>
<keyword evidence="5 9" id="KW-0547">Nucleotide-binding</keyword>
<evidence type="ECO:0000259" key="10">
    <source>
        <dbReference type="PROSITE" id="PS51165"/>
    </source>
</evidence>
<dbReference type="CDD" id="cd11716">
    <property type="entry name" value="THUMP_ThiI"/>
    <property type="match status" value="1"/>
</dbReference>
<dbReference type="InterPro" id="IPR004114">
    <property type="entry name" value="THUMP_dom"/>
</dbReference>